<protein>
    <recommendedName>
        <fullName evidence="6">Ribosomal RNA small subunit methyltransferase G</fullName>
        <ecNumber evidence="6">2.1.1.-</ecNumber>
    </recommendedName>
    <alternativeName>
        <fullName evidence="6">16S rRNA 7-methylguanosine methyltransferase</fullName>
        <shortName evidence="6">16S rRNA m7G methyltransferase</shortName>
    </alternativeName>
</protein>
<sequence length="249" mass="27167">MNRDGLELLRRGAGILGVEIEAQLPAFEQLFTLLQEGNERLNLTALRTEEDIVLKHFVDSLTCLRGSYLEGPLTVMDLGTGAGFPTFPLALVKPQLQFTPVDSIRKKVEFVRDTAVQLGLSQVTPLVGRAEALGRSADHRDRYDRVVVRAVASLPVLAELALPLLREGGLLVAQKGAITPEELNAGRRAAGEVGGKVQVVDPFELPVSGDARTLIVIEKLKPTPSKYPRREGVPNAQPLFWTPPQKLAR</sequence>
<dbReference type="FunFam" id="3.40.50.150:FF:000041">
    <property type="entry name" value="Ribosomal RNA small subunit methyltransferase G"/>
    <property type="match status" value="1"/>
</dbReference>
<keyword evidence="1 6" id="KW-0963">Cytoplasm</keyword>
<feature type="region of interest" description="Disordered" evidence="7">
    <location>
        <begin position="226"/>
        <end position="249"/>
    </location>
</feature>
<gene>
    <name evidence="6" type="primary">rsmG</name>
    <name evidence="8" type="ORF">HNQ08_004653</name>
</gene>
<dbReference type="GO" id="GO:0005829">
    <property type="term" value="C:cytosol"/>
    <property type="evidence" value="ECO:0007669"/>
    <property type="project" value="TreeGrafter"/>
</dbReference>
<keyword evidence="5 6" id="KW-0949">S-adenosyl-L-methionine</keyword>
<evidence type="ECO:0000256" key="3">
    <source>
        <dbReference type="ARBA" id="ARBA00022603"/>
    </source>
</evidence>
<evidence type="ECO:0000256" key="7">
    <source>
        <dbReference type="SAM" id="MobiDB-lite"/>
    </source>
</evidence>
<dbReference type="HAMAP" id="MF_00074">
    <property type="entry name" value="16SrRNA_methyltr_G"/>
    <property type="match status" value="1"/>
</dbReference>
<reference evidence="8 9" key="1">
    <citation type="submission" date="2020-08" db="EMBL/GenBank/DDBJ databases">
        <title>Genomic Encyclopedia of Type Strains, Phase IV (KMG-IV): sequencing the most valuable type-strain genomes for metagenomic binning, comparative biology and taxonomic classification.</title>
        <authorList>
            <person name="Goeker M."/>
        </authorList>
    </citation>
    <scope>NUCLEOTIDE SEQUENCE [LARGE SCALE GENOMIC DNA]</scope>
    <source>
        <strain evidence="8 9">DSM 27939</strain>
    </source>
</reference>
<comment type="caution">
    <text evidence="8">The sequence shown here is derived from an EMBL/GenBank/DDBJ whole genome shotgun (WGS) entry which is preliminary data.</text>
</comment>
<proteinExistence type="inferred from homology"/>
<dbReference type="PANTHER" id="PTHR31760:SF0">
    <property type="entry name" value="S-ADENOSYL-L-METHIONINE-DEPENDENT METHYLTRANSFERASES SUPERFAMILY PROTEIN"/>
    <property type="match status" value="1"/>
</dbReference>
<keyword evidence="2 6" id="KW-0698">rRNA processing</keyword>
<keyword evidence="4 6" id="KW-0808">Transferase</keyword>
<comment type="caution">
    <text evidence="6">Lacks conserved residue(s) required for the propagation of feature annotation.</text>
</comment>
<keyword evidence="3 6" id="KW-0489">Methyltransferase</keyword>
<evidence type="ECO:0000313" key="8">
    <source>
        <dbReference type="EMBL" id="MBB5365532.1"/>
    </source>
</evidence>
<dbReference type="Pfam" id="PF02527">
    <property type="entry name" value="GidB"/>
    <property type="match status" value="1"/>
</dbReference>
<evidence type="ECO:0000256" key="2">
    <source>
        <dbReference type="ARBA" id="ARBA00022552"/>
    </source>
</evidence>
<feature type="binding site" evidence="6">
    <location>
        <begin position="130"/>
        <end position="131"/>
    </location>
    <ligand>
        <name>S-adenosyl-L-methionine</name>
        <dbReference type="ChEBI" id="CHEBI:59789"/>
    </ligand>
</feature>
<accession>A0A7W8JYF2</accession>
<organism evidence="8 9">
    <name type="scientific">Deinococcus humi</name>
    <dbReference type="NCBI Taxonomy" id="662880"/>
    <lineage>
        <taxon>Bacteria</taxon>
        <taxon>Thermotogati</taxon>
        <taxon>Deinococcota</taxon>
        <taxon>Deinococci</taxon>
        <taxon>Deinococcales</taxon>
        <taxon>Deinococcaceae</taxon>
        <taxon>Deinococcus</taxon>
    </lineage>
</organism>
<comment type="function">
    <text evidence="6">Specifically methylates the N7 position of a guanine in 16S rRNA.</text>
</comment>
<evidence type="ECO:0000256" key="5">
    <source>
        <dbReference type="ARBA" id="ARBA00022691"/>
    </source>
</evidence>
<feature type="binding site" evidence="6">
    <location>
        <position position="84"/>
    </location>
    <ligand>
        <name>S-adenosyl-L-methionine</name>
        <dbReference type="ChEBI" id="CHEBI:59789"/>
    </ligand>
</feature>
<dbReference type="EMBL" id="JACHFL010000019">
    <property type="protein sequence ID" value="MBB5365532.1"/>
    <property type="molecule type" value="Genomic_DNA"/>
</dbReference>
<feature type="binding site" evidence="6">
    <location>
        <position position="149"/>
    </location>
    <ligand>
        <name>S-adenosyl-L-methionine</name>
        <dbReference type="ChEBI" id="CHEBI:59789"/>
    </ligand>
</feature>
<dbReference type="Proteomes" id="UP000552709">
    <property type="component" value="Unassembled WGS sequence"/>
</dbReference>
<evidence type="ECO:0000256" key="1">
    <source>
        <dbReference type="ARBA" id="ARBA00022490"/>
    </source>
</evidence>
<keyword evidence="9" id="KW-1185">Reference proteome</keyword>
<evidence type="ECO:0000313" key="9">
    <source>
        <dbReference type="Proteomes" id="UP000552709"/>
    </source>
</evidence>
<dbReference type="InterPro" id="IPR029063">
    <property type="entry name" value="SAM-dependent_MTases_sf"/>
</dbReference>
<dbReference type="Gene3D" id="3.40.50.150">
    <property type="entry name" value="Vaccinia Virus protein VP39"/>
    <property type="match status" value="1"/>
</dbReference>
<comment type="similarity">
    <text evidence="6">Belongs to the methyltransferase superfamily. RNA methyltransferase RsmG family.</text>
</comment>
<dbReference type="CDD" id="cd02440">
    <property type="entry name" value="AdoMet_MTases"/>
    <property type="match status" value="1"/>
</dbReference>
<dbReference type="GO" id="GO:0070043">
    <property type="term" value="F:rRNA (guanine-N7-)-methyltransferase activity"/>
    <property type="evidence" value="ECO:0007669"/>
    <property type="project" value="UniProtKB-UniRule"/>
</dbReference>
<comment type="subcellular location">
    <subcellularLocation>
        <location evidence="6">Cytoplasm</location>
    </subcellularLocation>
</comment>
<name>A0A7W8JYF2_9DEIO</name>
<dbReference type="InterPro" id="IPR003682">
    <property type="entry name" value="rRNA_ssu_MeTfrase_G"/>
</dbReference>
<evidence type="ECO:0000256" key="6">
    <source>
        <dbReference type="HAMAP-Rule" id="MF_00074"/>
    </source>
</evidence>
<dbReference type="EC" id="2.1.1.-" evidence="6"/>
<dbReference type="PANTHER" id="PTHR31760">
    <property type="entry name" value="S-ADENOSYL-L-METHIONINE-DEPENDENT METHYLTRANSFERASES SUPERFAMILY PROTEIN"/>
    <property type="match status" value="1"/>
</dbReference>
<dbReference type="RefSeq" id="WP_184137101.1">
    <property type="nucleotide sequence ID" value="NZ_JACHFL010000019.1"/>
</dbReference>
<feature type="binding site" evidence="6">
    <location>
        <position position="79"/>
    </location>
    <ligand>
        <name>S-adenosyl-L-methionine</name>
        <dbReference type="ChEBI" id="CHEBI:59789"/>
    </ligand>
</feature>
<evidence type="ECO:0000256" key="4">
    <source>
        <dbReference type="ARBA" id="ARBA00022679"/>
    </source>
</evidence>
<dbReference type="SUPFAM" id="SSF53335">
    <property type="entry name" value="S-adenosyl-L-methionine-dependent methyltransferases"/>
    <property type="match status" value="1"/>
</dbReference>
<dbReference type="AlphaFoldDB" id="A0A7W8JYF2"/>
<dbReference type="NCBIfam" id="TIGR00138">
    <property type="entry name" value="rsmG_gidB"/>
    <property type="match status" value="1"/>
</dbReference>